<dbReference type="PANTHER" id="PTHR28008">
    <property type="entry name" value="DOMAIN PROTEIN, PUTATIVE (AFU_ORTHOLOGUE AFUA_3G10980)-RELATED"/>
    <property type="match status" value="1"/>
</dbReference>
<evidence type="ECO:0000313" key="3">
    <source>
        <dbReference type="EMBL" id="QWF71185.1"/>
    </source>
</evidence>
<dbReference type="AlphaFoldDB" id="A0A975MNT4"/>
<keyword evidence="1" id="KW-0472">Membrane</keyword>
<dbReference type="Pfam" id="PF04892">
    <property type="entry name" value="VanZ"/>
    <property type="match status" value="1"/>
</dbReference>
<keyword evidence="1" id="KW-1133">Transmembrane helix</keyword>
<sequence>MLNYISTPVSRSIVLVVVIVAWIGLLFTESSHPSAEIFDKIEGLDKVAHFFAFGVLSLLASAASLLLSSKPSLSIFSAPLLIVSVVGALEEWYQMYVPTRNASFADLMADVLGAIFAILLANWLARLNRTHQHFPTNKA</sequence>
<feature type="transmembrane region" description="Helical" evidence="1">
    <location>
        <begin position="107"/>
        <end position="125"/>
    </location>
</feature>
<dbReference type="Proteomes" id="UP000676649">
    <property type="component" value="Chromosome"/>
</dbReference>
<dbReference type="PANTHER" id="PTHR28008:SF1">
    <property type="entry name" value="DOMAIN PROTEIN, PUTATIVE (AFU_ORTHOLOGUE AFUA_3G10980)-RELATED"/>
    <property type="match status" value="1"/>
</dbReference>
<name>A0A975MNT4_9GAMM</name>
<dbReference type="RefSeq" id="WP_215582883.1">
    <property type="nucleotide sequence ID" value="NZ_CP073754.1"/>
</dbReference>
<dbReference type="InterPro" id="IPR006976">
    <property type="entry name" value="VanZ-like"/>
</dbReference>
<feature type="transmembrane region" description="Helical" evidence="1">
    <location>
        <begin position="75"/>
        <end position="95"/>
    </location>
</feature>
<protein>
    <submittedName>
        <fullName evidence="3">VanZ family protein</fullName>
    </submittedName>
</protein>
<dbReference type="EMBL" id="CP073754">
    <property type="protein sequence ID" value="QWF71185.1"/>
    <property type="molecule type" value="Genomic_DNA"/>
</dbReference>
<accession>A0A975MNT4</accession>
<organism evidence="3 4">
    <name type="scientific">Methylomonas paludis</name>
    <dbReference type="NCBI Taxonomy" id="1173101"/>
    <lineage>
        <taxon>Bacteria</taxon>
        <taxon>Pseudomonadati</taxon>
        <taxon>Pseudomonadota</taxon>
        <taxon>Gammaproteobacteria</taxon>
        <taxon>Methylococcales</taxon>
        <taxon>Methylococcaceae</taxon>
        <taxon>Methylomonas</taxon>
    </lineage>
</organism>
<gene>
    <name evidence="3" type="ORF">KEF85_01425</name>
</gene>
<feature type="transmembrane region" description="Helical" evidence="1">
    <location>
        <begin position="12"/>
        <end position="28"/>
    </location>
</feature>
<keyword evidence="1" id="KW-0812">Transmembrane</keyword>
<evidence type="ECO:0000259" key="2">
    <source>
        <dbReference type="Pfam" id="PF04892"/>
    </source>
</evidence>
<evidence type="ECO:0000313" key="4">
    <source>
        <dbReference type="Proteomes" id="UP000676649"/>
    </source>
</evidence>
<proteinExistence type="predicted"/>
<evidence type="ECO:0000256" key="1">
    <source>
        <dbReference type="SAM" id="Phobius"/>
    </source>
</evidence>
<reference evidence="3" key="1">
    <citation type="submission" date="2021-04" db="EMBL/GenBank/DDBJ databases">
        <title>Draft genome sequence data of methanotrophic Methylovulum sp. strain S1L and Methylomonas sp. strain S2AM isolated from boreal lake water columns.</title>
        <authorList>
            <person name="Rissanen A.J."/>
            <person name="Mangayil R."/>
            <person name="Svenning M.M."/>
            <person name="Khanongnuch R."/>
        </authorList>
    </citation>
    <scope>NUCLEOTIDE SEQUENCE</scope>
    <source>
        <strain evidence="3">S2AM</strain>
    </source>
</reference>
<feature type="transmembrane region" description="Helical" evidence="1">
    <location>
        <begin position="48"/>
        <end position="68"/>
    </location>
</feature>
<dbReference type="NCBIfam" id="NF037970">
    <property type="entry name" value="vanZ_1"/>
    <property type="match status" value="1"/>
</dbReference>
<feature type="domain" description="VanZ-like" evidence="2">
    <location>
        <begin position="34"/>
        <end position="123"/>
    </location>
</feature>
<dbReference type="KEGG" id="mpad:KEF85_01425"/>
<keyword evidence="4" id="KW-1185">Reference proteome</keyword>